<feature type="transmembrane region" description="Helical" evidence="6">
    <location>
        <begin position="266"/>
        <end position="289"/>
    </location>
</feature>
<keyword evidence="4 6" id="KW-1133">Transmembrane helix</keyword>
<evidence type="ECO:0008006" key="8">
    <source>
        <dbReference type="Google" id="ProtNLM"/>
    </source>
</evidence>
<dbReference type="AlphaFoldDB" id="A0A382ET53"/>
<protein>
    <recommendedName>
        <fullName evidence="8">Polysaccharide biosynthesis protein C-terminal domain-containing protein</fullName>
    </recommendedName>
</protein>
<reference evidence="7" key="1">
    <citation type="submission" date="2018-05" db="EMBL/GenBank/DDBJ databases">
        <authorList>
            <person name="Lanie J.A."/>
            <person name="Ng W.-L."/>
            <person name="Kazmierczak K.M."/>
            <person name="Andrzejewski T.M."/>
            <person name="Davidsen T.M."/>
            <person name="Wayne K.J."/>
            <person name="Tettelin H."/>
            <person name="Glass J.I."/>
            <person name="Rusch D."/>
            <person name="Podicherti R."/>
            <person name="Tsui H.-C.T."/>
            <person name="Winkler M.E."/>
        </authorList>
    </citation>
    <scope>NUCLEOTIDE SEQUENCE</scope>
</reference>
<feature type="transmembrane region" description="Helical" evidence="6">
    <location>
        <begin position="332"/>
        <end position="350"/>
    </location>
</feature>
<sequence length="387" mass="42639">MDYWDTIRNQISGLRDISTMSFAEIGSSGIAMVFWFYLASILEPEEFGELHYYIGIAGLGAYLALIATQNTITVYVAKDIKLKSTLFVISLIGGGITAIIIFLLLYRFDIPFLVLGMILSYLAMGDLIGRKVFKEYSKYVILQKSLLLILGLGLFYLIGIEGVLFGIALSYCVYIRIVYHELRHSSVNFPLLKTKLGFVLNNYGLNISASANGHIDKLVIGPLLGFAILGNYGLAIQVIGVFTVFSGTVFKYLLTHDASNISQTKVKKLTIIISVGISLLAITISPLIIPEFFPKYIDTITAIQIISLGIVPGTISMFYVSKFLGIEKSRYLIKNSILFATSLILGMIILGSWFGIIGVASAHVIAQIISLGFLFFINRKLKSEEIG</sequence>
<evidence type="ECO:0000256" key="6">
    <source>
        <dbReference type="SAM" id="Phobius"/>
    </source>
</evidence>
<dbReference type="GO" id="GO:0005886">
    <property type="term" value="C:plasma membrane"/>
    <property type="evidence" value="ECO:0007669"/>
    <property type="project" value="UniProtKB-SubCell"/>
</dbReference>
<feature type="transmembrane region" description="Helical" evidence="6">
    <location>
        <begin position="145"/>
        <end position="177"/>
    </location>
</feature>
<accession>A0A382ET53</accession>
<feature type="transmembrane region" description="Helical" evidence="6">
    <location>
        <begin position="84"/>
        <end position="106"/>
    </location>
</feature>
<evidence type="ECO:0000256" key="4">
    <source>
        <dbReference type="ARBA" id="ARBA00022989"/>
    </source>
</evidence>
<keyword evidence="5 6" id="KW-0472">Membrane</keyword>
<dbReference type="PANTHER" id="PTHR30250">
    <property type="entry name" value="PST FAMILY PREDICTED COLANIC ACID TRANSPORTER"/>
    <property type="match status" value="1"/>
</dbReference>
<proteinExistence type="predicted"/>
<feature type="transmembrane region" description="Helical" evidence="6">
    <location>
        <begin position="232"/>
        <end position="254"/>
    </location>
</feature>
<evidence type="ECO:0000256" key="2">
    <source>
        <dbReference type="ARBA" id="ARBA00022475"/>
    </source>
</evidence>
<feature type="transmembrane region" description="Helical" evidence="6">
    <location>
        <begin position="301"/>
        <end position="320"/>
    </location>
</feature>
<feature type="transmembrane region" description="Helical" evidence="6">
    <location>
        <begin position="112"/>
        <end position="133"/>
    </location>
</feature>
<keyword evidence="3 6" id="KW-0812">Transmembrane</keyword>
<comment type="subcellular location">
    <subcellularLocation>
        <location evidence="1">Cell membrane</location>
        <topology evidence="1">Multi-pass membrane protein</topology>
    </subcellularLocation>
</comment>
<gene>
    <name evidence="7" type="ORF">METZ01_LOCUS206774</name>
</gene>
<feature type="transmembrane region" description="Helical" evidence="6">
    <location>
        <begin position="50"/>
        <end position="77"/>
    </location>
</feature>
<evidence type="ECO:0000313" key="7">
    <source>
        <dbReference type="EMBL" id="SVB53920.1"/>
    </source>
</evidence>
<name>A0A382ET53_9ZZZZ</name>
<evidence type="ECO:0000256" key="1">
    <source>
        <dbReference type="ARBA" id="ARBA00004651"/>
    </source>
</evidence>
<dbReference type="PANTHER" id="PTHR30250:SF28">
    <property type="entry name" value="POLYSACCHARIDE BIOSYNTHESIS PROTEIN"/>
    <property type="match status" value="1"/>
</dbReference>
<feature type="transmembrane region" description="Helical" evidence="6">
    <location>
        <begin position="21"/>
        <end position="38"/>
    </location>
</feature>
<feature type="transmembrane region" description="Helical" evidence="6">
    <location>
        <begin position="356"/>
        <end position="377"/>
    </location>
</feature>
<evidence type="ECO:0000256" key="3">
    <source>
        <dbReference type="ARBA" id="ARBA00022692"/>
    </source>
</evidence>
<evidence type="ECO:0000256" key="5">
    <source>
        <dbReference type="ARBA" id="ARBA00023136"/>
    </source>
</evidence>
<organism evidence="7">
    <name type="scientific">marine metagenome</name>
    <dbReference type="NCBI Taxonomy" id="408172"/>
    <lineage>
        <taxon>unclassified sequences</taxon>
        <taxon>metagenomes</taxon>
        <taxon>ecological metagenomes</taxon>
    </lineage>
</organism>
<dbReference type="InterPro" id="IPR050833">
    <property type="entry name" value="Poly_Biosynth_Transport"/>
</dbReference>
<keyword evidence="2" id="KW-1003">Cell membrane</keyword>
<dbReference type="EMBL" id="UINC01046207">
    <property type="protein sequence ID" value="SVB53920.1"/>
    <property type="molecule type" value="Genomic_DNA"/>
</dbReference>